<keyword evidence="2" id="KW-1185">Reference proteome</keyword>
<comment type="caution">
    <text evidence="1">The sequence shown here is derived from an EMBL/GenBank/DDBJ whole genome shotgun (WGS) entry which is preliminary data.</text>
</comment>
<proteinExistence type="predicted"/>
<protein>
    <submittedName>
        <fullName evidence="1">Uncharacterized protein</fullName>
    </submittedName>
</protein>
<sequence length="218" mass="25203">MRSRNSIITYFATVLFGRISTNFYHHKKMRSVILPMAVIALLSFGSVSTAESWAALHMREEHNIENYDAASFFVLHDSDNSHYWTKQDILSLYGVLQTVDPTGHRKVPISAEEQDKVYNTVVGLMDTDKDGSVSMDEWLAFTQKGGELPDFGLGPGHHGDVEYEYEIHHWLKYHSEDENDENLNHAEDIEHERLFHHMEDQAIKDQNMNIPPKFRVQN</sequence>
<dbReference type="Proteomes" id="UP001489719">
    <property type="component" value="Unassembled WGS sequence"/>
</dbReference>
<evidence type="ECO:0000313" key="2">
    <source>
        <dbReference type="Proteomes" id="UP001489719"/>
    </source>
</evidence>
<reference evidence="2" key="1">
    <citation type="journal article" date="2024" name="Front. Bioeng. Biotechnol.">
        <title>Genome-scale model development and genomic sequencing of the oleaginous clade Lipomyces.</title>
        <authorList>
            <person name="Czajka J.J."/>
            <person name="Han Y."/>
            <person name="Kim J."/>
            <person name="Mondo S.J."/>
            <person name="Hofstad B.A."/>
            <person name="Robles A."/>
            <person name="Haridas S."/>
            <person name="Riley R."/>
            <person name="LaButti K."/>
            <person name="Pangilinan J."/>
            <person name="Andreopoulos W."/>
            <person name="Lipzen A."/>
            <person name="Yan J."/>
            <person name="Wang M."/>
            <person name="Ng V."/>
            <person name="Grigoriev I.V."/>
            <person name="Spatafora J.W."/>
            <person name="Magnuson J.K."/>
            <person name="Baker S.E."/>
            <person name="Pomraning K.R."/>
        </authorList>
    </citation>
    <scope>NUCLEOTIDE SEQUENCE [LARGE SCALE GENOMIC DNA]</scope>
    <source>
        <strain evidence="2">CBS 10300</strain>
    </source>
</reference>
<gene>
    <name evidence="1" type="ORF">V1517DRAFT_318596</name>
</gene>
<dbReference type="EMBL" id="MU970054">
    <property type="protein sequence ID" value="KAK9324046.1"/>
    <property type="molecule type" value="Genomic_DNA"/>
</dbReference>
<evidence type="ECO:0000313" key="1">
    <source>
        <dbReference type="EMBL" id="KAK9324046.1"/>
    </source>
</evidence>
<name>A0ACC3TSS4_9ASCO</name>
<organism evidence="1 2">
    <name type="scientific">Lipomyces orientalis</name>
    <dbReference type="NCBI Taxonomy" id="1233043"/>
    <lineage>
        <taxon>Eukaryota</taxon>
        <taxon>Fungi</taxon>
        <taxon>Dikarya</taxon>
        <taxon>Ascomycota</taxon>
        <taxon>Saccharomycotina</taxon>
        <taxon>Lipomycetes</taxon>
        <taxon>Lipomycetales</taxon>
        <taxon>Lipomycetaceae</taxon>
        <taxon>Lipomyces</taxon>
    </lineage>
</organism>
<accession>A0ACC3TSS4</accession>